<evidence type="ECO:0000313" key="2">
    <source>
        <dbReference type="EMBL" id="NPT47619.1"/>
    </source>
</evidence>
<sequence length="55" mass="6156">MSTAVQTGSPQEPCADASPAFIAFSPFSILAPWIWAFVIYGMKRYDELEAYPVKR</sequence>
<accession>A0ABX2C3P1</accession>
<keyword evidence="1" id="KW-0472">Membrane</keyword>
<organism evidence="2 3">
    <name type="scientific">Paraburkholderia solitsugae</name>
    <dbReference type="NCBI Taxonomy" id="2675748"/>
    <lineage>
        <taxon>Bacteria</taxon>
        <taxon>Pseudomonadati</taxon>
        <taxon>Pseudomonadota</taxon>
        <taxon>Betaproteobacteria</taxon>
        <taxon>Burkholderiales</taxon>
        <taxon>Burkholderiaceae</taxon>
        <taxon>Paraburkholderia</taxon>
    </lineage>
</organism>
<gene>
    <name evidence="2" type="ORF">GNZ12_41290</name>
</gene>
<dbReference type="Proteomes" id="UP000652198">
    <property type="component" value="Unassembled WGS sequence"/>
</dbReference>
<keyword evidence="1" id="KW-1133">Transmembrane helix</keyword>
<keyword evidence="3" id="KW-1185">Reference proteome</keyword>
<dbReference type="RefSeq" id="WP_172318353.1">
    <property type="nucleotide sequence ID" value="NZ_WOEY01000166.1"/>
</dbReference>
<feature type="transmembrane region" description="Helical" evidence="1">
    <location>
        <begin position="20"/>
        <end position="40"/>
    </location>
</feature>
<comment type="caution">
    <text evidence="2">The sequence shown here is derived from an EMBL/GenBank/DDBJ whole genome shotgun (WGS) entry which is preliminary data.</text>
</comment>
<keyword evidence="1" id="KW-0812">Transmembrane</keyword>
<protein>
    <submittedName>
        <fullName evidence="2">Uncharacterized protein</fullName>
    </submittedName>
</protein>
<evidence type="ECO:0000256" key="1">
    <source>
        <dbReference type="SAM" id="Phobius"/>
    </source>
</evidence>
<dbReference type="EMBL" id="WOEY01000166">
    <property type="protein sequence ID" value="NPT47619.1"/>
    <property type="molecule type" value="Genomic_DNA"/>
</dbReference>
<evidence type="ECO:0000313" key="3">
    <source>
        <dbReference type="Proteomes" id="UP000652198"/>
    </source>
</evidence>
<reference evidence="2 3" key="1">
    <citation type="submission" date="2019-11" db="EMBL/GenBank/DDBJ databases">
        <title>Metabolism of dissolved organic matter in forest soils.</title>
        <authorList>
            <person name="Cyle K.T."/>
            <person name="Wilhelm R.C."/>
            <person name="Martinez C.E."/>
        </authorList>
    </citation>
    <scope>NUCLEOTIDE SEQUENCE [LARGE SCALE GENOMIC DNA]</scope>
    <source>
        <strain evidence="2 3">1N</strain>
    </source>
</reference>
<name>A0ABX2C3P1_9BURK</name>
<proteinExistence type="predicted"/>